<organism evidence="2 3">
    <name type="scientific">Paenibacillus puldeungensis</name>
    <dbReference type="NCBI Taxonomy" id="696536"/>
    <lineage>
        <taxon>Bacteria</taxon>
        <taxon>Bacillati</taxon>
        <taxon>Bacillota</taxon>
        <taxon>Bacilli</taxon>
        <taxon>Bacillales</taxon>
        <taxon>Paenibacillaceae</taxon>
        <taxon>Paenibacillus</taxon>
    </lineage>
</organism>
<keyword evidence="1" id="KW-0812">Transmembrane</keyword>
<keyword evidence="3" id="KW-1185">Reference proteome</keyword>
<feature type="transmembrane region" description="Helical" evidence="1">
    <location>
        <begin position="134"/>
        <end position="159"/>
    </location>
</feature>
<sequence>MAKAWTVQVDGAAHEVRYQKGLFKSKIIVDGVETPVKSKSAFIQLIDEPIHIGSKTMNLTAIGAKTDLAVDGVYQNSGDPYIPLSKIPSWATVITIILLVFGWFTGGIIGIVLGLLGGAVVLSNSISIKRSNTLPICLVITFAFAALQVAYAVLLVQLLY</sequence>
<keyword evidence="1" id="KW-1133">Transmembrane helix</keyword>
<proteinExistence type="predicted"/>
<evidence type="ECO:0000313" key="3">
    <source>
        <dbReference type="Proteomes" id="UP001597262"/>
    </source>
</evidence>
<dbReference type="EMBL" id="JBHTLM010000005">
    <property type="protein sequence ID" value="MFD1176406.1"/>
    <property type="molecule type" value="Genomic_DNA"/>
</dbReference>
<keyword evidence="1" id="KW-0472">Membrane</keyword>
<feature type="transmembrane region" description="Helical" evidence="1">
    <location>
        <begin position="90"/>
        <end position="122"/>
    </location>
</feature>
<evidence type="ECO:0000313" key="2">
    <source>
        <dbReference type="EMBL" id="MFD1176406.1"/>
    </source>
</evidence>
<dbReference type="RefSeq" id="WP_379318765.1">
    <property type="nucleotide sequence ID" value="NZ_JBHTLM010000005.1"/>
</dbReference>
<name>A0ABW3RVD6_9BACL</name>
<reference evidence="3" key="1">
    <citation type="journal article" date="2019" name="Int. J. Syst. Evol. Microbiol.">
        <title>The Global Catalogue of Microorganisms (GCM) 10K type strain sequencing project: providing services to taxonomists for standard genome sequencing and annotation.</title>
        <authorList>
            <consortium name="The Broad Institute Genomics Platform"/>
            <consortium name="The Broad Institute Genome Sequencing Center for Infectious Disease"/>
            <person name="Wu L."/>
            <person name="Ma J."/>
        </authorList>
    </citation>
    <scope>NUCLEOTIDE SEQUENCE [LARGE SCALE GENOMIC DNA]</scope>
    <source>
        <strain evidence="3">CCUG 59189</strain>
    </source>
</reference>
<gene>
    <name evidence="2" type="ORF">ACFQ3W_08845</name>
</gene>
<protein>
    <submittedName>
        <fullName evidence="2">Uncharacterized protein</fullName>
    </submittedName>
</protein>
<evidence type="ECO:0000256" key="1">
    <source>
        <dbReference type="SAM" id="Phobius"/>
    </source>
</evidence>
<comment type="caution">
    <text evidence="2">The sequence shown here is derived from an EMBL/GenBank/DDBJ whole genome shotgun (WGS) entry which is preliminary data.</text>
</comment>
<accession>A0ABW3RVD6</accession>
<dbReference type="Proteomes" id="UP001597262">
    <property type="component" value="Unassembled WGS sequence"/>
</dbReference>